<gene>
    <name evidence="2" type="ORF">GCM10010862_03740</name>
</gene>
<dbReference type="RefSeq" id="WP_284338569.1">
    <property type="nucleotide sequence ID" value="NZ_BSNS01000002.1"/>
</dbReference>
<evidence type="ECO:0000256" key="1">
    <source>
        <dbReference type="SAM" id="SignalP"/>
    </source>
</evidence>
<protein>
    <recommendedName>
        <fullName evidence="4">Excalibur calcium-binding domain-containing protein</fullName>
    </recommendedName>
</protein>
<keyword evidence="3" id="KW-1185">Reference proteome</keyword>
<reference evidence="3" key="1">
    <citation type="journal article" date="2019" name="Int. J. Syst. Evol. Microbiol.">
        <title>The Global Catalogue of Microorganisms (GCM) 10K type strain sequencing project: providing services to taxonomists for standard genome sequencing and annotation.</title>
        <authorList>
            <consortium name="The Broad Institute Genomics Platform"/>
            <consortium name="The Broad Institute Genome Sequencing Center for Infectious Disease"/>
            <person name="Wu L."/>
            <person name="Ma J."/>
        </authorList>
    </citation>
    <scope>NUCLEOTIDE SEQUENCE [LARGE SCALE GENOMIC DNA]</scope>
    <source>
        <strain evidence="3">NBRC 112416</strain>
    </source>
</reference>
<proteinExistence type="predicted"/>
<dbReference type="Proteomes" id="UP001156691">
    <property type="component" value="Unassembled WGS sequence"/>
</dbReference>
<evidence type="ECO:0008006" key="4">
    <source>
        <dbReference type="Google" id="ProtNLM"/>
    </source>
</evidence>
<sequence length="125" mass="12798">MKHLDLVAVVAFTASTAIPVAAQETASQPIVTGGDTTIVYVFPTSPQAFVPVIGLPSFLVMPGADAPKVATQVIYTTPGPVASTDLVGSVDLDCSNFNGSVTISGPDAFDLDKDGDGIGCEQEDR</sequence>
<accession>A0ABQ5W032</accession>
<evidence type="ECO:0000313" key="2">
    <source>
        <dbReference type="EMBL" id="GLQ53116.1"/>
    </source>
</evidence>
<feature type="signal peptide" evidence="1">
    <location>
        <begin position="1"/>
        <end position="22"/>
    </location>
</feature>
<organism evidence="2 3">
    <name type="scientific">Devosia nitrariae</name>
    <dbReference type="NCBI Taxonomy" id="2071872"/>
    <lineage>
        <taxon>Bacteria</taxon>
        <taxon>Pseudomonadati</taxon>
        <taxon>Pseudomonadota</taxon>
        <taxon>Alphaproteobacteria</taxon>
        <taxon>Hyphomicrobiales</taxon>
        <taxon>Devosiaceae</taxon>
        <taxon>Devosia</taxon>
    </lineage>
</organism>
<feature type="chain" id="PRO_5047087320" description="Excalibur calcium-binding domain-containing protein" evidence="1">
    <location>
        <begin position="23"/>
        <end position="125"/>
    </location>
</feature>
<keyword evidence="1" id="KW-0732">Signal</keyword>
<name>A0ABQ5W032_9HYPH</name>
<comment type="caution">
    <text evidence="2">The sequence shown here is derived from an EMBL/GenBank/DDBJ whole genome shotgun (WGS) entry which is preliminary data.</text>
</comment>
<evidence type="ECO:0000313" key="3">
    <source>
        <dbReference type="Proteomes" id="UP001156691"/>
    </source>
</evidence>
<dbReference type="EMBL" id="BSNS01000002">
    <property type="protein sequence ID" value="GLQ53116.1"/>
    <property type="molecule type" value="Genomic_DNA"/>
</dbReference>